<evidence type="ECO:0000313" key="2">
    <source>
        <dbReference type="EMBL" id="MTH61848.1"/>
    </source>
</evidence>
<sequence length="245" mass="26738">MRLQTFVLPFCILPMMAHAQEADWSYSATIYAWVPGLDATVDTPLGELSSGSGSSNVLDNLDMAFMGSFEARRDEWSVLIDGVYAKLSTGKETPFGLAYSEGDIKTELSAVSAYALYRSYDSAQLTADIGVGLRAFDVDLDVGLKAGRVANDQNFGGDKTWAVPLVAGRFTAPFNEQWFAVGYFDYGQTSGDETTWQAVATVGYRINERWAVQAGYRHMELEQEIGGLDSDIALSGPVIGMNVRF</sequence>
<keyword evidence="3" id="KW-1185">Reference proteome</keyword>
<reference evidence="2 3" key="1">
    <citation type="submission" date="2019-11" db="EMBL/GenBank/DDBJ databases">
        <authorList>
            <person name="Dong K."/>
        </authorList>
    </citation>
    <scope>NUCLEOTIDE SEQUENCE [LARGE SCALE GENOMIC DNA]</scope>
    <source>
        <strain evidence="2 3">NBRC 112902</strain>
    </source>
</reference>
<evidence type="ECO:0000256" key="1">
    <source>
        <dbReference type="SAM" id="SignalP"/>
    </source>
</evidence>
<accession>A0A844HRZ5</accession>
<evidence type="ECO:0008006" key="4">
    <source>
        <dbReference type="Google" id="ProtNLM"/>
    </source>
</evidence>
<proteinExistence type="predicted"/>
<comment type="caution">
    <text evidence="2">The sequence shown here is derived from an EMBL/GenBank/DDBJ whole genome shotgun (WGS) entry which is preliminary data.</text>
</comment>
<dbReference type="OrthoDB" id="6555107at2"/>
<feature type="chain" id="PRO_5032495577" description="Outer membrane protein beta-barrel domain-containing protein" evidence="1">
    <location>
        <begin position="20"/>
        <end position="245"/>
    </location>
</feature>
<organism evidence="2 3">
    <name type="scientific">Paracoccus litorisediminis</name>
    <dbReference type="NCBI Taxonomy" id="2006130"/>
    <lineage>
        <taxon>Bacteria</taxon>
        <taxon>Pseudomonadati</taxon>
        <taxon>Pseudomonadota</taxon>
        <taxon>Alphaproteobacteria</taxon>
        <taxon>Rhodobacterales</taxon>
        <taxon>Paracoccaceae</taxon>
        <taxon>Paracoccus</taxon>
    </lineage>
</organism>
<name>A0A844HRZ5_9RHOB</name>
<evidence type="ECO:0000313" key="3">
    <source>
        <dbReference type="Proteomes" id="UP000449846"/>
    </source>
</evidence>
<gene>
    <name evidence="2" type="ORF">GL300_21850</name>
</gene>
<dbReference type="RefSeq" id="WP_155041799.1">
    <property type="nucleotide sequence ID" value="NZ_WMIG01000021.1"/>
</dbReference>
<dbReference type="Gene3D" id="2.40.160.20">
    <property type="match status" value="1"/>
</dbReference>
<dbReference type="SUPFAM" id="SSF56925">
    <property type="entry name" value="OMPA-like"/>
    <property type="match status" value="1"/>
</dbReference>
<dbReference type="Proteomes" id="UP000449846">
    <property type="component" value="Unassembled WGS sequence"/>
</dbReference>
<feature type="signal peptide" evidence="1">
    <location>
        <begin position="1"/>
        <end position="19"/>
    </location>
</feature>
<keyword evidence="1" id="KW-0732">Signal</keyword>
<dbReference type="InterPro" id="IPR011250">
    <property type="entry name" value="OMP/PagP_B-barrel"/>
</dbReference>
<dbReference type="EMBL" id="WMIG01000021">
    <property type="protein sequence ID" value="MTH61848.1"/>
    <property type="molecule type" value="Genomic_DNA"/>
</dbReference>
<protein>
    <recommendedName>
        <fullName evidence="4">Outer membrane protein beta-barrel domain-containing protein</fullName>
    </recommendedName>
</protein>
<dbReference type="AlphaFoldDB" id="A0A844HRZ5"/>